<sequence length="161" mass="17217">MADLEELKKQAKRKVEAEMTEPDSPLGQIGMMCITWIDYADNAAELILTEGKTLAGALGEMRKHAAKVKNGNAACVDPVKAMELVLEYFGQPDPKGIIEGGLMYKCMMDAAARFKPYDATASVDGEIPPLESAPVQEVPAPPKTQPGADLLAALNALSLED</sequence>
<dbReference type="AlphaFoldDB" id="A0A927WR35"/>
<proteinExistence type="predicted"/>
<dbReference type="EMBL" id="SVBY01000008">
    <property type="protein sequence ID" value="MBE6091924.1"/>
    <property type="molecule type" value="Genomic_DNA"/>
</dbReference>
<gene>
    <name evidence="2" type="ORF">E7201_01915</name>
</gene>
<dbReference type="Proteomes" id="UP000761380">
    <property type="component" value="Unassembled WGS sequence"/>
</dbReference>
<name>A0A927WR35_SELRU</name>
<comment type="caution">
    <text evidence="2">The sequence shown here is derived from an EMBL/GenBank/DDBJ whole genome shotgun (WGS) entry which is preliminary data.</text>
</comment>
<evidence type="ECO:0000256" key="1">
    <source>
        <dbReference type="SAM" id="MobiDB-lite"/>
    </source>
</evidence>
<accession>A0A927WR35</accession>
<feature type="region of interest" description="Disordered" evidence="1">
    <location>
        <begin position="125"/>
        <end position="147"/>
    </location>
</feature>
<organism evidence="2 3">
    <name type="scientific">Selenomonas ruminantium</name>
    <dbReference type="NCBI Taxonomy" id="971"/>
    <lineage>
        <taxon>Bacteria</taxon>
        <taxon>Bacillati</taxon>
        <taxon>Bacillota</taxon>
        <taxon>Negativicutes</taxon>
        <taxon>Selenomonadales</taxon>
        <taxon>Selenomonadaceae</taxon>
        <taxon>Selenomonas</taxon>
    </lineage>
</organism>
<protein>
    <submittedName>
        <fullName evidence="2">Uncharacterized protein</fullName>
    </submittedName>
</protein>
<reference evidence="2" key="1">
    <citation type="submission" date="2019-04" db="EMBL/GenBank/DDBJ databases">
        <title>Evolution of Biomass-Degrading Anaerobic Consortia Revealed by Metagenomics.</title>
        <authorList>
            <person name="Peng X."/>
        </authorList>
    </citation>
    <scope>NUCLEOTIDE SEQUENCE</scope>
    <source>
        <strain evidence="2">SIG240</strain>
    </source>
</reference>
<evidence type="ECO:0000313" key="3">
    <source>
        <dbReference type="Proteomes" id="UP000761380"/>
    </source>
</evidence>
<evidence type="ECO:0000313" key="2">
    <source>
        <dbReference type="EMBL" id="MBE6091924.1"/>
    </source>
</evidence>